<evidence type="ECO:0000256" key="1">
    <source>
        <dbReference type="SAM" id="SignalP"/>
    </source>
</evidence>
<evidence type="ECO:0000313" key="3">
    <source>
        <dbReference type="Proteomes" id="UP000249619"/>
    </source>
</evidence>
<feature type="signal peptide" evidence="1">
    <location>
        <begin position="1"/>
        <end position="22"/>
    </location>
</feature>
<dbReference type="OrthoDB" id="3775566at2759"/>
<reference evidence="3" key="1">
    <citation type="submission" date="2018-05" db="EMBL/GenBank/DDBJ databases">
        <title>Draft genome sequence of Stemphylium lycopersici strain CIDEFI 213.</title>
        <authorList>
            <person name="Medina R."/>
            <person name="Franco M.E.E."/>
            <person name="Lucentini C.G."/>
            <person name="Saparrat M.C.N."/>
            <person name="Balatti P.A."/>
        </authorList>
    </citation>
    <scope>NUCLEOTIDE SEQUENCE [LARGE SCALE GENOMIC DNA]</scope>
    <source>
        <strain evidence="3">CIDEFI 213</strain>
    </source>
</reference>
<feature type="chain" id="PRO_5017000021" evidence="1">
    <location>
        <begin position="23"/>
        <end position="220"/>
    </location>
</feature>
<proteinExistence type="predicted"/>
<sequence length="220" mass="24575">MLKHLPKTLFFLAASIALPAHAGIQQSDFSGIGHIYVLASDNWKTATPKSSVGCLDAHGKFVSDSGSAKACGVFQRLEDFPYTLSSEKGNCTFMDEQQERNTDSYYGKGDFAWSCKEQSADIYDELYTVTGFPYVFLCFGDVACYYDAKHTPSAKEKLPLWQYRWGSQQMGITPGHIQLQLLWEKIGDLPKRVKANEVLGPRVQISEDVQIPLMGKRSNV</sequence>
<protein>
    <submittedName>
        <fullName evidence="2">Uncharacterized protein</fullName>
    </submittedName>
</protein>
<keyword evidence="3" id="KW-1185">Reference proteome</keyword>
<dbReference type="Proteomes" id="UP000249619">
    <property type="component" value="Unassembled WGS sequence"/>
</dbReference>
<accession>A0A364N7R9</accession>
<keyword evidence="1" id="KW-0732">Signal</keyword>
<evidence type="ECO:0000313" key="2">
    <source>
        <dbReference type="EMBL" id="RAR13193.1"/>
    </source>
</evidence>
<gene>
    <name evidence="2" type="ORF">DDE83_003449</name>
</gene>
<dbReference type="EMBL" id="QGDH01000039">
    <property type="protein sequence ID" value="RAR13193.1"/>
    <property type="molecule type" value="Genomic_DNA"/>
</dbReference>
<organism evidence="2 3">
    <name type="scientific">Stemphylium lycopersici</name>
    <name type="common">Tomato gray leaf spot disease fungus</name>
    <name type="synonym">Thyrospora lycopersici</name>
    <dbReference type="NCBI Taxonomy" id="183478"/>
    <lineage>
        <taxon>Eukaryota</taxon>
        <taxon>Fungi</taxon>
        <taxon>Dikarya</taxon>
        <taxon>Ascomycota</taxon>
        <taxon>Pezizomycotina</taxon>
        <taxon>Dothideomycetes</taxon>
        <taxon>Pleosporomycetidae</taxon>
        <taxon>Pleosporales</taxon>
        <taxon>Pleosporineae</taxon>
        <taxon>Pleosporaceae</taxon>
        <taxon>Stemphylium</taxon>
    </lineage>
</organism>
<name>A0A364N7R9_STELY</name>
<comment type="caution">
    <text evidence="2">The sequence shown here is derived from an EMBL/GenBank/DDBJ whole genome shotgun (WGS) entry which is preliminary data.</text>
</comment>
<dbReference type="AlphaFoldDB" id="A0A364N7R9"/>